<comment type="catalytic activity">
    <reaction evidence="1 7">
        <text>GTP + H2O = 7,8-dihydroneopterin 3'-triphosphate + formate + H(+)</text>
        <dbReference type="Rhea" id="RHEA:17473"/>
        <dbReference type="ChEBI" id="CHEBI:15377"/>
        <dbReference type="ChEBI" id="CHEBI:15378"/>
        <dbReference type="ChEBI" id="CHEBI:15740"/>
        <dbReference type="ChEBI" id="CHEBI:37565"/>
        <dbReference type="ChEBI" id="CHEBI:58462"/>
        <dbReference type="EC" id="3.5.4.16"/>
    </reaction>
</comment>
<dbReference type="GO" id="GO:0006729">
    <property type="term" value="P:tetrahydrobiopterin biosynthetic process"/>
    <property type="evidence" value="ECO:0007669"/>
    <property type="project" value="TreeGrafter"/>
</dbReference>
<accession>A0A2J0LKA4</accession>
<protein>
    <recommendedName>
        <fullName evidence="7">GTP cyclohydrolase 1</fullName>
        <ecNumber evidence="7">3.5.4.16</ecNumber>
    </recommendedName>
    <alternativeName>
        <fullName evidence="7">GTP cyclohydrolase I</fullName>
        <shortName evidence="7">GTP-CH-I</shortName>
    </alternativeName>
</protein>
<keyword evidence="5 7" id="KW-0554">One-carbon metabolism</keyword>
<dbReference type="InterPro" id="IPR043134">
    <property type="entry name" value="GTP-CH-I_N"/>
</dbReference>
<evidence type="ECO:0000259" key="8">
    <source>
        <dbReference type="Pfam" id="PF01227"/>
    </source>
</evidence>
<dbReference type="AlphaFoldDB" id="A0A2J0LKA4"/>
<dbReference type="NCBIfam" id="NF006825">
    <property type="entry name" value="PRK09347.1-2"/>
    <property type="match status" value="1"/>
</dbReference>
<evidence type="ECO:0000256" key="1">
    <source>
        <dbReference type="ARBA" id="ARBA00001052"/>
    </source>
</evidence>
<keyword evidence="7" id="KW-0479">Metal-binding</keyword>
<dbReference type="SUPFAM" id="SSF55620">
    <property type="entry name" value="Tetrahydrobiopterin biosynthesis enzymes-like"/>
    <property type="match status" value="1"/>
</dbReference>
<evidence type="ECO:0000256" key="2">
    <source>
        <dbReference type="ARBA" id="ARBA00005080"/>
    </source>
</evidence>
<dbReference type="PROSITE" id="PS00860">
    <property type="entry name" value="GTP_CYCLOHYDROL_1_2"/>
    <property type="match status" value="1"/>
</dbReference>
<dbReference type="NCBIfam" id="NF006826">
    <property type="entry name" value="PRK09347.1-3"/>
    <property type="match status" value="1"/>
</dbReference>
<keyword evidence="7" id="KW-0342">GTP-binding</keyword>
<feature type="domain" description="GTP cyclohydrolase I" evidence="8">
    <location>
        <begin position="6"/>
        <end position="183"/>
    </location>
</feature>
<comment type="similarity">
    <text evidence="3 7">Belongs to the GTP cyclohydrolase I family.</text>
</comment>
<evidence type="ECO:0000256" key="4">
    <source>
        <dbReference type="ARBA" id="ARBA00011857"/>
    </source>
</evidence>
<dbReference type="InterPro" id="IPR020602">
    <property type="entry name" value="GTP_CycHdrlase_I_dom"/>
</dbReference>
<keyword evidence="7" id="KW-0547">Nucleotide-binding</keyword>
<reference evidence="9 10" key="1">
    <citation type="submission" date="2017-09" db="EMBL/GenBank/DDBJ databases">
        <title>Depth-based differentiation of microbial function through sediment-hosted aquifers and enrichment of novel symbionts in the deep terrestrial subsurface.</title>
        <authorList>
            <person name="Probst A.J."/>
            <person name="Ladd B."/>
            <person name="Jarett J.K."/>
            <person name="Geller-Mcgrath D.E."/>
            <person name="Sieber C.M."/>
            <person name="Emerson J.B."/>
            <person name="Anantharaman K."/>
            <person name="Thomas B.C."/>
            <person name="Malmstrom R."/>
            <person name="Stieglmeier M."/>
            <person name="Klingl A."/>
            <person name="Woyke T."/>
            <person name="Ryan C.M."/>
            <person name="Banfield J.F."/>
        </authorList>
    </citation>
    <scope>NUCLEOTIDE SEQUENCE [LARGE SCALE GENOMIC DNA]</scope>
    <source>
        <strain evidence="9">CG12_big_fil_rev_8_21_14_0_65_43_15</strain>
    </source>
</reference>
<proteinExistence type="inferred from homology"/>
<dbReference type="Proteomes" id="UP000231267">
    <property type="component" value="Unassembled WGS sequence"/>
</dbReference>
<dbReference type="NCBIfam" id="TIGR00063">
    <property type="entry name" value="folE"/>
    <property type="match status" value="1"/>
</dbReference>
<feature type="binding site" evidence="7">
    <location>
        <position position="147"/>
    </location>
    <ligand>
        <name>Zn(2+)</name>
        <dbReference type="ChEBI" id="CHEBI:29105"/>
    </ligand>
</feature>
<dbReference type="GO" id="GO:0003934">
    <property type="term" value="F:GTP cyclohydrolase I activity"/>
    <property type="evidence" value="ECO:0007669"/>
    <property type="project" value="UniProtKB-UniRule"/>
</dbReference>
<dbReference type="PANTHER" id="PTHR11109">
    <property type="entry name" value="GTP CYCLOHYDROLASE I"/>
    <property type="match status" value="1"/>
</dbReference>
<dbReference type="InterPro" id="IPR018234">
    <property type="entry name" value="GTP_CycHdrlase_I_CS"/>
</dbReference>
<feature type="binding site" evidence="7">
    <location>
        <position position="78"/>
    </location>
    <ligand>
        <name>Zn(2+)</name>
        <dbReference type="ChEBI" id="CHEBI:29105"/>
    </ligand>
</feature>
<sequence>MDKNKIEKAVKAILEAIGENPNRADLKETPRRVAQMYEEIFSGIKQDPEKELEITLDHKHQEIVLLKGIPLYSVCEHHLLPFIGTAHIAYIPKQGCVTGLSKLARVVDILSKRPQVQERLTTQIADIIMRKLKPQGCMVVIEAEHLCMSMRGVKKPGVTTVTSAVRGIFRENNKTRTEALVLIKDR</sequence>
<comment type="caution">
    <text evidence="9">The sequence shown here is derived from an EMBL/GenBank/DDBJ whole genome shotgun (WGS) entry which is preliminary data.</text>
</comment>
<comment type="subunit">
    <text evidence="7">Homopolymer.</text>
</comment>
<feature type="binding site" evidence="7">
    <location>
        <position position="75"/>
    </location>
    <ligand>
        <name>Zn(2+)</name>
        <dbReference type="ChEBI" id="CHEBI:29105"/>
    </ligand>
</feature>
<gene>
    <name evidence="7 9" type="primary">folE</name>
    <name evidence="9" type="ORF">COW11_05475</name>
</gene>
<dbReference type="InterPro" id="IPR043133">
    <property type="entry name" value="GTP-CH-I_C/QueF"/>
</dbReference>
<evidence type="ECO:0000256" key="6">
    <source>
        <dbReference type="ARBA" id="ARBA00022801"/>
    </source>
</evidence>
<organism evidence="9 10">
    <name type="scientific">Candidatus Taenaricola geysiri</name>
    <dbReference type="NCBI Taxonomy" id="1974752"/>
    <lineage>
        <taxon>Bacteria</taxon>
        <taxon>Pseudomonadati</taxon>
        <taxon>Candidatus Omnitrophota</taxon>
        <taxon>Candidatus Taenaricola</taxon>
    </lineage>
</organism>
<evidence type="ECO:0000313" key="10">
    <source>
        <dbReference type="Proteomes" id="UP000231267"/>
    </source>
</evidence>
<dbReference type="GO" id="GO:0005525">
    <property type="term" value="F:GTP binding"/>
    <property type="evidence" value="ECO:0007669"/>
    <property type="project" value="UniProtKB-KW"/>
</dbReference>
<dbReference type="FunFam" id="3.30.1130.10:FF:000001">
    <property type="entry name" value="GTP cyclohydrolase 1"/>
    <property type="match status" value="1"/>
</dbReference>
<keyword evidence="6 7" id="KW-0378">Hydrolase</keyword>
<evidence type="ECO:0000256" key="7">
    <source>
        <dbReference type="HAMAP-Rule" id="MF_00223"/>
    </source>
</evidence>
<comment type="pathway">
    <text evidence="2 7">Cofactor biosynthesis; 7,8-dihydroneopterin triphosphate biosynthesis; 7,8-dihydroneopterin triphosphate from GTP: step 1/1.</text>
</comment>
<dbReference type="FunFam" id="1.10.286.10:FF:000001">
    <property type="entry name" value="GTP cyclohydrolase 1"/>
    <property type="match status" value="1"/>
</dbReference>
<dbReference type="GO" id="GO:0006730">
    <property type="term" value="P:one-carbon metabolic process"/>
    <property type="evidence" value="ECO:0007669"/>
    <property type="project" value="UniProtKB-UniRule"/>
</dbReference>
<dbReference type="PANTHER" id="PTHR11109:SF7">
    <property type="entry name" value="GTP CYCLOHYDROLASE 1"/>
    <property type="match status" value="1"/>
</dbReference>
<dbReference type="Gene3D" id="3.30.1130.10">
    <property type="match status" value="1"/>
</dbReference>
<dbReference type="Pfam" id="PF01227">
    <property type="entry name" value="GTP_cyclohydroI"/>
    <property type="match status" value="1"/>
</dbReference>
<evidence type="ECO:0000256" key="3">
    <source>
        <dbReference type="ARBA" id="ARBA00008085"/>
    </source>
</evidence>
<dbReference type="UniPathway" id="UPA00848">
    <property type="reaction ID" value="UER00151"/>
</dbReference>
<dbReference type="PROSITE" id="PS00859">
    <property type="entry name" value="GTP_CYCLOHYDROL_1_1"/>
    <property type="match status" value="1"/>
</dbReference>
<dbReference type="Gene3D" id="1.10.286.10">
    <property type="match status" value="1"/>
</dbReference>
<dbReference type="EC" id="3.5.4.16" evidence="7"/>
<dbReference type="HAMAP" id="MF_00223">
    <property type="entry name" value="FolE"/>
    <property type="match status" value="1"/>
</dbReference>
<evidence type="ECO:0000256" key="5">
    <source>
        <dbReference type="ARBA" id="ARBA00022563"/>
    </source>
</evidence>
<dbReference type="InterPro" id="IPR001474">
    <property type="entry name" value="GTP_CycHdrlase_I"/>
</dbReference>
<name>A0A2J0LKA4_9BACT</name>
<keyword evidence="7" id="KW-0862">Zinc</keyword>
<dbReference type="GO" id="GO:0005737">
    <property type="term" value="C:cytoplasm"/>
    <property type="evidence" value="ECO:0007669"/>
    <property type="project" value="TreeGrafter"/>
</dbReference>
<comment type="subunit">
    <text evidence="4">Toroid-shaped homodecamer, composed of two pentamers of five dimers.</text>
</comment>
<dbReference type="GO" id="GO:0008270">
    <property type="term" value="F:zinc ion binding"/>
    <property type="evidence" value="ECO:0007669"/>
    <property type="project" value="UniProtKB-UniRule"/>
</dbReference>
<dbReference type="GO" id="GO:0046654">
    <property type="term" value="P:tetrahydrofolate biosynthetic process"/>
    <property type="evidence" value="ECO:0007669"/>
    <property type="project" value="UniProtKB-UniRule"/>
</dbReference>
<evidence type="ECO:0000313" key="9">
    <source>
        <dbReference type="EMBL" id="PIW66033.1"/>
    </source>
</evidence>
<dbReference type="EMBL" id="PFGP01000124">
    <property type="protein sequence ID" value="PIW66033.1"/>
    <property type="molecule type" value="Genomic_DNA"/>
</dbReference>